<evidence type="ECO:0000313" key="2">
    <source>
        <dbReference type="Proteomes" id="UP000295146"/>
    </source>
</evidence>
<evidence type="ECO:0000313" key="1">
    <source>
        <dbReference type="EMBL" id="TDW75060.1"/>
    </source>
</evidence>
<reference evidence="1 2" key="1">
    <citation type="submission" date="2019-03" db="EMBL/GenBank/DDBJ databases">
        <title>Genomic Encyclopedia of Type Strains, Phase III (KMG-III): the genomes of soil and plant-associated and newly described type strains.</title>
        <authorList>
            <person name="Whitman W."/>
        </authorList>
    </citation>
    <scope>NUCLEOTIDE SEQUENCE [LARGE SCALE GENOMIC DNA]</scope>
    <source>
        <strain evidence="1 2">VKM Ac-2573</strain>
    </source>
</reference>
<name>A0A4R8CFI0_9ACTN</name>
<comment type="caution">
    <text evidence="1">The sequence shown here is derived from an EMBL/GenBank/DDBJ whole genome shotgun (WGS) entry which is preliminary data.</text>
</comment>
<organism evidence="1 2">
    <name type="scientific">Kribbella pratensis</name>
    <dbReference type="NCBI Taxonomy" id="2512112"/>
    <lineage>
        <taxon>Bacteria</taxon>
        <taxon>Bacillati</taxon>
        <taxon>Actinomycetota</taxon>
        <taxon>Actinomycetes</taxon>
        <taxon>Propionibacteriales</taxon>
        <taxon>Kribbellaceae</taxon>
        <taxon>Kribbella</taxon>
    </lineage>
</organism>
<keyword evidence="2" id="KW-1185">Reference proteome</keyword>
<dbReference type="AlphaFoldDB" id="A0A4R8CFI0"/>
<protein>
    <submittedName>
        <fullName evidence="1">Uncharacterized protein</fullName>
    </submittedName>
</protein>
<gene>
    <name evidence="1" type="ORF">EV653_0174</name>
</gene>
<dbReference type="Proteomes" id="UP000295146">
    <property type="component" value="Unassembled WGS sequence"/>
</dbReference>
<sequence length="145" mass="16114">MPWRYSNRLVKPYIITARGRQWDDHMVDVARGTATRQLEFDDAMGSVGLGVVVLHLGDDGIYLVVQSWAKDFQSRLSIFSGMEVDDLRPAPIGAGPCVWELEVLSHERASYVQHILSAGVDIDAWLDDAIDTRPKAKYDGIPSGT</sequence>
<proteinExistence type="predicted"/>
<accession>A0A4R8CFI0</accession>
<dbReference type="EMBL" id="SODP01000001">
    <property type="protein sequence ID" value="TDW75060.1"/>
    <property type="molecule type" value="Genomic_DNA"/>
</dbReference>